<feature type="domain" description="HTH cro/C1-type" evidence="2">
    <location>
        <begin position="8"/>
        <end position="62"/>
    </location>
</feature>
<accession>A0A7C7D6B4</accession>
<proteinExistence type="predicted"/>
<dbReference type="SUPFAM" id="SSF47413">
    <property type="entry name" value="lambda repressor-like DNA-binding domains"/>
    <property type="match status" value="1"/>
</dbReference>
<name>A0A7C7D6B4_9FIRM</name>
<dbReference type="Gene3D" id="1.10.260.40">
    <property type="entry name" value="lambda repressor-like DNA-binding domains"/>
    <property type="match status" value="1"/>
</dbReference>
<dbReference type="PANTHER" id="PTHR46797:SF25">
    <property type="entry name" value="TRANSCRIPTIONAL REGULATOR"/>
    <property type="match status" value="1"/>
</dbReference>
<dbReference type="InterPro" id="IPR013096">
    <property type="entry name" value="Cupin_2"/>
</dbReference>
<dbReference type="CDD" id="cd00093">
    <property type="entry name" value="HTH_XRE"/>
    <property type="match status" value="1"/>
</dbReference>
<dbReference type="SUPFAM" id="SSF51182">
    <property type="entry name" value="RmlC-like cupins"/>
    <property type="match status" value="1"/>
</dbReference>
<comment type="caution">
    <text evidence="3">The sequence shown here is derived from an EMBL/GenBank/DDBJ whole genome shotgun (WGS) entry which is preliminary data.</text>
</comment>
<dbReference type="Proteomes" id="UP000553059">
    <property type="component" value="Unassembled WGS sequence"/>
</dbReference>
<dbReference type="AlphaFoldDB" id="A0A7C7D6B4"/>
<dbReference type="InterPro" id="IPR014710">
    <property type="entry name" value="RmlC-like_jellyroll"/>
</dbReference>
<dbReference type="PROSITE" id="PS50943">
    <property type="entry name" value="HTH_CROC1"/>
    <property type="match status" value="1"/>
</dbReference>
<dbReference type="Gene3D" id="2.60.120.10">
    <property type="entry name" value="Jelly Rolls"/>
    <property type="match status" value="1"/>
</dbReference>
<reference evidence="3 4" key="1">
    <citation type="journal article" date="2020" name="Biotechnol. Biofuels">
        <title>New insights from the biogas microbiome by comprehensive genome-resolved metagenomics of nearly 1600 species originating from multiple anaerobic digesters.</title>
        <authorList>
            <person name="Campanaro S."/>
            <person name="Treu L."/>
            <person name="Rodriguez-R L.M."/>
            <person name="Kovalovszki A."/>
            <person name="Ziels R.M."/>
            <person name="Maus I."/>
            <person name="Zhu X."/>
            <person name="Kougias P.G."/>
            <person name="Basile A."/>
            <person name="Luo G."/>
            <person name="Schluter A."/>
            <person name="Konstantinidis K.T."/>
            <person name="Angelidaki I."/>
        </authorList>
    </citation>
    <scope>NUCLEOTIDE SEQUENCE [LARGE SCALE GENOMIC DNA]</scope>
    <source>
        <strain evidence="3">AS05jafATM_4</strain>
    </source>
</reference>
<keyword evidence="1" id="KW-0238">DNA-binding</keyword>
<protein>
    <submittedName>
        <fullName evidence="3">Helix-turn-helix domain-containing protein</fullName>
    </submittedName>
</protein>
<dbReference type="InterPro" id="IPR001387">
    <property type="entry name" value="Cro/C1-type_HTH"/>
</dbReference>
<dbReference type="GO" id="GO:0003700">
    <property type="term" value="F:DNA-binding transcription factor activity"/>
    <property type="evidence" value="ECO:0007669"/>
    <property type="project" value="TreeGrafter"/>
</dbReference>
<dbReference type="EMBL" id="DUTF01000252">
    <property type="protein sequence ID" value="HHY27355.1"/>
    <property type="molecule type" value="Genomic_DNA"/>
</dbReference>
<dbReference type="InterPro" id="IPR011051">
    <property type="entry name" value="RmlC_Cupin_sf"/>
</dbReference>
<dbReference type="InterPro" id="IPR010982">
    <property type="entry name" value="Lambda_DNA-bd_dom_sf"/>
</dbReference>
<dbReference type="GO" id="GO:0003677">
    <property type="term" value="F:DNA binding"/>
    <property type="evidence" value="ECO:0007669"/>
    <property type="project" value="UniProtKB-KW"/>
</dbReference>
<dbReference type="Pfam" id="PF07883">
    <property type="entry name" value="Cupin_2"/>
    <property type="match status" value="1"/>
</dbReference>
<dbReference type="Pfam" id="PF01381">
    <property type="entry name" value="HTH_3"/>
    <property type="match status" value="1"/>
</dbReference>
<dbReference type="CDD" id="cd02209">
    <property type="entry name" value="cupin_XRE_C"/>
    <property type="match status" value="1"/>
</dbReference>
<evidence type="ECO:0000259" key="2">
    <source>
        <dbReference type="PROSITE" id="PS50943"/>
    </source>
</evidence>
<evidence type="ECO:0000313" key="3">
    <source>
        <dbReference type="EMBL" id="HHY27355.1"/>
    </source>
</evidence>
<sequence length="181" mass="20758">MIEVGEFIRAIRKRRNLTTTQLADQLDLSNGYISLIERNIVSPSLATLKRIAQALNIPLESFFLDPDTEIIYSYLKRDEQPHLPVEDRNWRLLIDNSKTNLMGAFIVDSTAADKHVYSHQGVELIYVLEGETSISISKEDYHLRAGDSLYYDASIMHWDNKEPEAPLKLIVVAIPPEDFHF</sequence>
<gene>
    <name evidence="3" type="ORF">GX523_11560</name>
</gene>
<evidence type="ECO:0000256" key="1">
    <source>
        <dbReference type="ARBA" id="ARBA00023125"/>
    </source>
</evidence>
<dbReference type="GO" id="GO:0005829">
    <property type="term" value="C:cytosol"/>
    <property type="evidence" value="ECO:0007669"/>
    <property type="project" value="TreeGrafter"/>
</dbReference>
<dbReference type="PANTHER" id="PTHR46797">
    <property type="entry name" value="HTH-TYPE TRANSCRIPTIONAL REGULATOR"/>
    <property type="match status" value="1"/>
</dbReference>
<dbReference type="InterPro" id="IPR050807">
    <property type="entry name" value="TransReg_Diox_bact_type"/>
</dbReference>
<organism evidence="3 4">
    <name type="scientific">Desulfitobacterium dehalogenans</name>
    <dbReference type="NCBI Taxonomy" id="36854"/>
    <lineage>
        <taxon>Bacteria</taxon>
        <taxon>Bacillati</taxon>
        <taxon>Bacillota</taxon>
        <taxon>Clostridia</taxon>
        <taxon>Eubacteriales</taxon>
        <taxon>Desulfitobacteriaceae</taxon>
        <taxon>Desulfitobacterium</taxon>
    </lineage>
</organism>
<dbReference type="SMART" id="SM00530">
    <property type="entry name" value="HTH_XRE"/>
    <property type="match status" value="1"/>
</dbReference>
<evidence type="ECO:0000313" key="4">
    <source>
        <dbReference type="Proteomes" id="UP000553059"/>
    </source>
</evidence>